<dbReference type="PANTHER" id="PTHR43029">
    <property type="entry name" value="AMMONIUM TRANSPORTER MEP2"/>
    <property type="match status" value="1"/>
</dbReference>
<feature type="transmembrane region" description="Helical" evidence="8">
    <location>
        <begin position="216"/>
        <end position="238"/>
    </location>
</feature>
<feature type="transmembrane region" description="Helical" evidence="8">
    <location>
        <begin position="250"/>
        <end position="271"/>
    </location>
</feature>
<dbReference type="SUPFAM" id="SSF111352">
    <property type="entry name" value="Ammonium transporter"/>
    <property type="match status" value="1"/>
</dbReference>
<dbReference type="PROSITE" id="PS01219">
    <property type="entry name" value="AMMONIUM_TRANSP"/>
    <property type="match status" value="1"/>
</dbReference>
<evidence type="ECO:0000256" key="2">
    <source>
        <dbReference type="ARBA" id="ARBA00005887"/>
    </source>
</evidence>
<dbReference type="Gene3D" id="1.10.3430.10">
    <property type="entry name" value="Ammonium transporter AmtB like domains"/>
    <property type="match status" value="1"/>
</dbReference>
<evidence type="ECO:0000256" key="8">
    <source>
        <dbReference type="SAM" id="Phobius"/>
    </source>
</evidence>
<feature type="transmembrane region" description="Helical" evidence="8">
    <location>
        <begin position="109"/>
        <end position="129"/>
    </location>
</feature>
<protein>
    <recommendedName>
        <fullName evidence="9">Ammonium transporter AmtB-like domain-containing protein</fullName>
    </recommendedName>
</protein>
<feature type="transmembrane region" description="Helical" evidence="8">
    <location>
        <begin position="175"/>
        <end position="196"/>
    </location>
</feature>
<dbReference type="EMBL" id="LGRX02003706">
    <property type="protein sequence ID" value="KAK3281780.1"/>
    <property type="molecule type" value="Genomic_DNA"/>
</dbReference>
<accession>A0AAE0LEG5</accession>
<feature type="transmembrane region" description="Helical" evidence="8">
    <location>
        <begin position="63"/>
        <end position="89"/>
    </location>
</feature>
<comment type="subcellular location">
    <subcellularLocation>
        <location evidence="1">Membrane</location>
        <topology evidence="1">Multi-pass membrane protein</topology>
    </subcellularLocation>
</comment>
<dbReference type="Pfam" id="PF00909">
    <property type="entry name" value="Ammonium_transp"/>
    <property type="match status" value="1"/>
</dbReference>
<feature type="transmembrane region" description="Helical" evidence="8">
    <location>
        <begin position="309"/>
        <end position="327"/>
    </location>
</feature>
<feature type="transmembrane region" description="Helical" evidence="8">
    <location>
        <begin position="141"/>
        <end position="163"/>
    </location>
</feature>
<dbReference type="InterPro" id="IPR001905">
    <property type="entry name" value="Ammonium_transpt"/>
</dbReference>
<keyword evidence="4 8" id="KW-0812">Transmembrane</keyword>
<dbReference type="GO" id="GO:0008519">
    <property type="term" value="F:ammonium channel activity"/>
    <property type="evidence" value="ECO:0007669"/>
    <property type="project" value="InterPro"/>
</dbReference>
<dbReference type="GO" id="GO:0005886">
    <property type="term" value="C:plasma membrane"/>
    <property type="evidence" value="ECO:0007669"/>
    <property type="project" value="TreeGrafter"/>
</dbReference>
<comment type="similarity">
    <text evidence="2">Belongs to the ammonia transporter channel (TC 1.A.11.2) family.</text>
</comment>
<dbReference type="InterPro" id="IPR018047">
    <property type="entry name" value="Ammonium_transpt_CS"/>
</dbReference>
<evidence type="ECO:0000256" key="5">
    <source>
        <dbReference type="ARBA" id="ARBA00022989"/>
    </source>
</evidence>
<dbReference type="InterPro" id="IPR024041">
    <property type="entry name" value="NH4_transpt_AmtB-like_dom"/>
</dbReference>
<feature type="transmembrane region" description="Helical" evidence="8">
    <location>
        <begin position="283"/>
        <end position="303"/>
    </location>
</feature>
<name>A0AAE0LEG5_9CHLO</name>
<gene>
    <name evidence="10" type="ORF">CYMTET_10450</name>
</gene>
<evidence type="ECO:0000313" key="10">
    <source>
        <dbReference type="EMBL" id="KAK3281780.1"/>
    </source>
</evidence>
<evidence type="ECO:0000256" key="7">
    <source>
        <dbReference type="ARBA" id="ARBA00023177"/>
    </source>
</evidence>
<evidence type="ECO:0000313" key="11">
    <source>
        <dbReference type="Proteomes" id="UP001190700"/>
    </source>
</evidence>
<feature type="transmembrane region" description="Helical" evidence="8">
    <location>
        <begin position="381"/>
        <end position="406"/>
    </location>
</feature>
<organism evidence="10 11">
    <name type="scientific">Cymbomonas tetramitiformis</name>
    <dbReference type="NCBI Taxonomy" id="36881"/>
    <lineage>
        <taxon>Eukaryota</taxon>
        <taxon>Viridiplantae</taxon>
        <taxon>Chlorophyta</taxon>
        <taxon>Pyramimonadophyceae</taxon>
        <taxon>Pyramimonadales</taxon>
        <taxon>Pyramimonadaceae</taxon>
        <taxon>Cymbomonas</taxon>
    </lineage>
</organism>
<feature type="transmembrane region" description="Helical" evidence="8">
    <location>
        <begin position="22"/>
        <end position="42"/>
    </location>
</feature>
<keyword evidence="3" id="KW-0813">Transport</keyword>
<comment type="caution">
    <text evidence="10">The sequence shown here is derived from an EMBL/GenBank/DDBJ whole genome shotgun (WGS) entry which is preliminary data.</text>
</comment>
<keyword evidence="7" id="KW-0924">Ammonia transport</keyword>
<dbReference type="InterPro" id="IPR029020">
    <property type="entry name" value="Ammonium/urea_transptr"/>
</dbReference>
<evidence type="ECO:0000256" key="4">
    <source>
        <dbReference type="ARBA" id="ARBA00022692"/>
    </source>
</evidence>
<dbReference type="Proteomes" id="UP001190700">
    <property type="component" value="Unassembled WGS sequence"/>
</dbReference>
<keyword evidence="11" id="KW-1185">Reference proteome</keyword>
<evidence type="ECO:0000256" key="1">
    <source>
        <dbReference type="ARBA" id="ARBA00004141"/>
    </source>
</evidence>
<keyword evidence="6 8" id="KW-0472">Membrane</keyword>
<sequence length="555" mass="59918">MVAHGVNTPPPANDCVLDYANVAWVLLCTSLTLNMILGLAFFHAGQLRAKNTQAVIIKKFGAVPVLCLLWIMIGYSLCFGRTTGLFGNFEHLMLSGVSHVKCDPWQNSIPGALHALFQMMVAALAPLLVSGAYAERVKWKGFLSFTLLWEMLVYYPVLHNVWGGGWLYHMKVVDYAGGVVINTTAGVAALVTALYVGPRKDFHKYNGDFPPSNLPLAASGAGMIWVGWMGLIGGPGFSANEITVMAIVNSQIACYSSASTWLLLTVVGAVLRKQETMSLSIVPVINGAVAGLAGVTPCCAYISMQCSLGLGVVFGILSYSSASLLQYRYHVDDALDVFCVHGVTGMAGTIILGLFADKSLNPALEHSGLFVHYSIDAWRFLGLQVMAVVLVAAYSAAVTLLLFVLINRILQGGIRFTPQEEAIGLDRLEHHGAYHGLQRSVCIDEISMKVERGLPAMVEGMVEKYVDEAAERLLKLASQMQGPGSENKMKTVRWGGARRASMTPLDAAGAELPLQHANLEQAVLVKYMQLSQGLEVAEGATSMRCVLIFKLHHLT</sequence>
<dbReference type="PANTHER" id="PTHR43029:SF21">
    <property type="entry name" value="AMMONIUM TRANSPORTER 1"/>
    <property type="match status" value="1"/>
</dbReference>
<dbReference type="AlphaFoldDB" id="A0AAE0LEG5"/>
<feature type="transmembrane region" description="Helical" evidence="8">
    <location>
        <begin position="334"/>
        <end position="356"/>
    </location>
</feature>
<proteinExistence type="inferred from homology"/>
<reference evidence="10 11" key="1">
    <citation type="journal article" date="2015" name="Genome Biol. Evol.">
        <title>Comparative Genomics of a Bacterivorous Green Alga Reveals Evolutionary Causalities and Consequences of Phago-Mixotrophic Mode of Nutrition.</title>
        <authorList>
            <person name="Burns J.A."/>
            <person name="Paasch A."/>
            <person name="Narechania A."/>
            <person name="Kim E."/>
        </authorList>
    </citation>
    <scope>NUCLEOTIDE SEQUENCE [LARGE SCALE GENOMIC DNA]</scope>
    <source>
        <strain evidence="10 11">PLY_AMNH</strain>
    </source>
</reference>
<keyword evidence="5 8" id="KW-1133">Transmembrane helix</keyword>
<evidence type="ECO:0000256" key="6">
    <source>
        <dbReference type="ARBA" id="ARBA00023136"/>
    </source>
</evidence>
<evidence type="ECO:0000256" key="3">
    <source>
        <dbReference type="ARBA" id="ARBA00022448"/>
    </source>
</evidence>
<feature type="domain" description="Ammonium transporter AmtB-like" evidence="9">
    <location>
        <begin position="23"/>
        <end position="431"/>
    </location>
</feature>
<evidence type="ECO:0000259" key="9">
    <source>
        <dbReference type="Pfam" id="PF00909"/>
    </source>
</evidence>